<dbReference type="Gene3D" id="3.30.160.60">
    <property type="entry name" value="Classic Zinc Finger"/>
    <property type="match status" value="1"/>
</dbReference>
<sequence length="201" mass="23440">MEIPLPKCKTHKDHQCEFYCLQCDAVICGKCLVNFHNKHGVEDLEELCLSRRKIIATERETVKNAVSLYQHLAKEIGAEEERIKEKYLIVENEIRIHGEKLEEAARKAKEEYIKRTRERKIEDLKRLEEQRETIRGNLEEARKVEQALPESLNTCEGILSFKVGAKILPEVPKLQKIEHPEFVPNCDYLQEMVDKFGNLAI</sequence>
<dbReference type="Proteomes" id="UP000694844">
    <property type="component" value="Chromosome 5"/>
</dbReference>
<dbReference type="RefSeq" id="XP_022343588.1">
    <property type="nucleotide sequence ID" value="XM_022487880.1"/>
</dbReference>
<reference evidence="5" key="1">
    <citation type="submission" date="2025-08" db="UniProtKB">
        <authorList>
            <consortium name="RefSeq"/>
        </authorList>
    </citation>
    <scope>IDENTIFICATION</scope>
    <source>
        <tissue evidence="5">Whole sample</tissue>
    </source>
</reference>
<keyword evidence="1" id="KW-0863">Zinc-finger</keyword>
<dbReference type="AlphaFoldDB" id="A0A8B8EV91"/>
<name>A0A8B8EV91_CRAVI</name>
<proteinExistence type="predicted"/>
<keyword evidence="2" id="KW-0175">Coiled coil</keyword>
<dbReference type="PROSITE" id="PS50119">
    <property type="entry name" value="ZF_BBOX"/>
    <property type="match status" value="1"/>
</dbReference>
<dbReference type="GeneID" id="111136778"/>
<organism evidence="4 5">
    <name type="scientific">Crassostrea virginica</name>
    <name type="common">Eastern oyster</name>
    <dbReference type="NCBI Taxonomy" id="6565"/>
    <lineage>
        <taxon>Eukaryota</taxon>
        <taxon>Metazoa</taxon>
        <taxon>Spiralia</taxon>
        <taxon>Lophotrochozoa</taxon>
        <taxon>Mollusca</taxon>
        <taxon>Bivalvia</taxon>
        <taxon>Autobranchia</taxon>
        <taxon>Pteriomorphia</taxon>
        <taxon>Ostreida</taxon>
        <taxon>Ostreoidea</taxon>
        <taxon>Ostreidae</taxon>
        <taxon>Crassostrea</taxon>
    </lineage>
</organism>
<dbReference type="InterPro" id="IPR047153">
    <property type="entry name" value="TRIM45/56/19-like"/>
</dbReference>
<keyword evidence="4" id="KW-1185">Reference proteome</keyword>
<protein>
    <submittedName>
        <fullName evidence="5">E3 ubiquitin-protein ligase TRIM9-like</fullName>
    </submittedName>
</protein>
<evidence type="ECO:0000313" key="5">
    <source>
        <dbReference type="RefSeq" id="XP_022343588.1"/>
    </source>
</evidence>
<dbReference type="KEGG" id="cvn:111136778"/>
<gene>
    <name evidence="5" type="primary">LOC111136778</name>
</gene>
<evidence type="ECO:0000259" key="3">
    <source>
        <dbReference type="PROSITE" id="PS50119"/>
    </source>
</evidence>
<feature type="coiled-coil region" evidence="2">
    <location>
        <begin position="117"/>
        <end position="147"/>
    </location>
</feature>
<dbReference type="SUPFAM" id="SSF57845">
    <property type="entry name" value="B-box zinc-binding domain"/>
    <property type="match status" value="1"/>
</dbReference>
<dbReference type="GO" id="GO:0008270">
    <property type="term" value="F:zinc ion binding"/>
    <property type="evidence" value="ECO:0007669"/>
    <property type="project" value="UniProtKB-KW"/>
</dbReference>
<dbReference type="SMART" id="SM00336">
    <property type="entry name" value="BBOX"/>
    <property type="match status" value="1"/>
</dbReference>
<feature type="domain" description="B box-type" evidence="3">
    <location>
        <begin position="8"/>
        <end position="44"/>
    </location>
</feature>
<keyword evidence="1" id="KW-0862">Zinc</keyword>
<keyword evidence="1" id="KW-0479">Metal-binding</keyword>
<accession>A0A8B8EV91</accession>
<dbReference type="InterPro" id="IPR000315">
    <property type="entry name" value="Znf_B-box"/>
</dbReference>
<evidence type="ECO:0000256" key="1">
    <source>
        <dbReference type="PROSITE-ProRule" id="PRU00024"/>
    </source>
</evidence>
<dbReference type="Pfam" id="PF00643">
    <property type="entry name" value="zf-B_box"/>
    <property type="match status" value="1"/>
</dbReference>
<dbReference type="PANTHER" id="PTHR25462">
    <property type="entry name" value="BONUS, ISOFORM C-RELATED"/>
    <property type="match status" value="1"/>
</dbReference>
<dbReference type="OrthoDB" id="6143473at2759"/>
<dbReference type="PANTHER" id="PTHR25462:SF296">
    <property type="entry name" value="MEIOTIC P26, ISOFORM F"/>
    <property type="match status" value="1"/>
</dbReference>
<evidence type="ECO:0000256" key="2">
    <source>
        <dbReference type="SAM" id="Coils"/>
    </source>
</evidence>
<evidence type="ECO:0000313" key="4">
    <source>
        <dbReference type="Proteomes" id="UP000694844"/>
    </source>
</evidence>